<name>A0A0A6D2A7_9PSED</name>
<comment type="caution">
    <text evidence="4">The sequence shown here is derived from an EMBL/GenBank/DDBJ whole genome shotgun (WGS) entry which is preliminary data.</text>
</comment>
<evidence type="ECO:0000313" key="5">
    <source>
        <dbReference type="Proteomes" id="UP000030564"/>
    </source>
</evidence>
<reference evidence="4 5" key="1">
    <citation type="submission" date="2014-10" db="EMBL/GenBank/DDBJ databases">
        <title>Draft genome sequence of Pseudomonas chlororaphis EA105.</title>
        <authorList>
            <person name="McCully L.M."/>
            <person name="Bitzer A.S."/>
            <person name="Spence C."/>
            <person name="Bais H."/>
            <person name="Silby M.W."/>
        </authorList>
    </citation>
    <scope>NUCLEOTIDE SEQUENCE [LARGE SCALE GENOMIC DNA]</scope>
    <source>
        <strain evidence="4 5">EA105</strain>
    </source>
</reference>
<dbReference type="AlphaFoldDB" id="A0A0A6D2A7"/>
<dbReference type="Pfam" id="PF04865">
    <property type="entry name" value="Baseplate_J"/>
    <property type="match status" value="1"/>
</dbReference>
<organism evidence="4 5">
    <name type="scientific">Pseudomonas chlororaphis</name>
    <dbReference type="NCBI Taxonomy" id="587753"/>
    <lineage>
        <taxon>Bacteria</taxon>
        <taxon>Pseudomonadati</taxon>
        <taxon>Pseudomonadota</taxon>
        <taxon>Gammaproteobacteria</taxon>
        <taxon>Pseudomonadales</taxon>
        <taxon>Pseudomonadaceae</taxon>
        <taxon>Pseudomonas</taxon>
    </lineage>
</organism>
<dbReference type="Proteomes" id="UP000030564">
    <property type="component" value="Unassembled WGS sequence"/>
</dbReference>
<dbReference type="InterPro" id="IPR014507">
    <property type="entry name" value="Baseplate_assembly_J_pred"/>
</dbReference>
<evidence type="ECO:0000259" key="2">
    <source>
        <dbReference type="Pfam" id="PF26078"/>
    </source>
</evidence>
<dbReference type="InterPro" id="IPR006949">
    <property type="entry name" value="Barrel_Baseplate_J-like"/>
</dbReference>
<dbReference type="PANTHER" id="PTHR35862">
    <property type="entry name" value="FELS-2 PROPHAGE PROTEIN"/>
    <property type="match status" value="1"/>
</dbReference>
<dbReference type="InterPro" id="IPR058531">
    <property type="entry name" value="Baseplate_J_M"/>
</dbReference>
<feature type="domain" description="Baseplate J-like C-terminal" evidence="3">
    <location>
        <begin position="284"/>
        <end position="365"/>
    </location>
</feature>
<gene>
    <name evidence="4" type="ORF">NZ35_27505</name>
</gene>
<feature type="domain" description="Baseplate protein J-like barrel" evidence="1">
    <location>
        <begin position="94"/>
        <end position="182"/>
    </location>
</feature>
<protein>
    <submittedName>
        <fullName evidence="4">Baseplate protein</fullName>
    </submittedName>
</protein>
<dbReference type="PATRIC" id="fig|587753.9.peg.4863"/>
<sequence length="373" mass="40946">MRELPKPEFIKIDPAALEAELIARYEQKSGKTLYPAQIERLYIDQIAYAVSRLQMSIQHAGEQLLVRFARGPILDYLGELVATPRLLAKPARCTVRFSLPNTPVQPRLIPTGTRVSTQDAKLTFITDRDIVLPINQTQVTVTATCQTVGEQGNGWTTGQISVLSNSPAQELTATNTTTTTDGAENENDDRYRERIILAPEAFSNAGSRAAYRYHALALHQSILDVAVHGPDEGEPDGHVALYPLTDTGLPTDELLEQIEDQVSGEKLRPLCDTVSANAPLEVQYQIRASITFYETADPKTVMPLIQAAAEAYAAERRAGLGRDVVPEQLTALLQVAGVYRAELKQPQTLRELQSNEWANCTAIKLSNAGFSHG</sequence>
<proteinExistence type="predicted"/>
<accession>A0A0A6D2A7</accession>
<dbReference type="Pfam" id="PF26079">
    <property type="entry name" value="Baseplate_J_C"/>
    <property type="match status" value="1"/>
</dbReference>
<evidence type="ECO:0000259" key="3">
    <source>
        <dbReference type="Pfam" id="PF26079"/>
    </source>
</evidence>
<dbReference type="OrthoDB" id="9793802at2"/>
<dbReference type="PIRSF" id="PIRSF020481">
    <property type="entry name" value="BAP"/>
    <property type="match status" value="1"/>
</dbReference>
<evidence type="ECO:0000313" key="4">
    <source>
        <dbReference type="EMBL" id="KHA70058.1"/>
    </source>
</evidence>
<dbReference type="Pfam" id="PF26078">
    <property type="entry name" value="Baseplate_J_M"/>
    <property type="match status" value="1"/>
</dbReference>
<dbReference type="PANTHER" id="PTHR35862:SF1">
    <property type="entry name" value="FELS-2 PROPHAGE PROTEIN"/>
    <property type="match status" value="1"/>
</dbReference>
<dbReference type="InterPro" id="IPR058530">
    <property type="entry name" value="Baseplate_J-like_C"/>
</dbReference>
<dbReference type="InterPro" id="IPR052726">
    <property type="entry name" value="Phage_Baseplate_Hub"/>
</dbReference>
<evidence type="ECO:0000259" key="1">
    <source>
        <dbReference type="Pfam" id="PF04865"/>
    </source>
</evidence>
<feature type="domain" description="Baseplate J-like central" evidence="2">
    <location>
        <begin position="203"/>
        <end position="276"/>
    </location>
</feature>
<dbReference type="EMBL" id="JSFK01000048">
    <property type="protein sequence ID" value="KHA70058.1"/>
    <property type="molecule type" value="Genomic_DNA"/>
</dbReference>